<dbReference type="GO" id="GO:0005886">
    <property type="term" value="C:plasma membrane"/>
    <property type="evidence" value="ECO:0007669"/>
    <property type="project" value="UniProtKB-SubCell"/>
</dbReference>
<sequence>MLLTTLWVIGITAEGMTGALAAGRERMDMFGVIMVALVTALGGGSIRDVLLGHYPLTWVRDPEYVVVVVVAAIITVSIAQLMKYFRPLFLVLDALGLVVFSILGAQIALELEMGIIIAVVAAVTTGVAGGVLRDLLCDRIPLVFRQELYASVAILAALMYVGLDAVGLREEINVVATLVVGFVLRLLALRFKLRLPVFDYQESYYDNRKALKKALRELRTWRLRRPNRPVVEDDLK</sequence>
<dbReference type="PANTHER" id="PTHR30506">
    <property type="entry name" value="INNER MEMBRANE PROTEIN"/>
    <property type="match status" value="1"/>
</dbReference>
<accession>A0A1G9HUW0</accession>
<dbReference type="PANTHER" id="PTHR30506:SF3">
    <property type="entry name" value="UPF0126 INNER MEMBRANE PROTEIN YADS-RELATED"/>
    <property type="match status" value="1"/>
</dbReference>
<comment type="subcellular location">
    <subcellularLocation>
        <location evidence="1">Cell membrane</location>
        <topology evidence="1">Multi-pass membrane protein</topology>
    </subcellularLocation>
</comment>
<keyword evidence="3" id="KW-1003">Cell membrane</keyword>
<evidence type="ECO:0000256" key="6">
    <source>
        <dbReference type="ARBA" id="ARBA00023136"/>
    </source>
</evidence>
<keyword evidence="6 7" id="KW-0472">Membrane</keyword>
<feature type="transmembrane region" description="Helical" evidence="7">
    <location>
        <begin position="88"/>
        <end position="109"/>
    </location>
</feature>
<evidence type="ECO:0000256" key="1">
    <source>
        <dbReference type="ARBA" id="ARBA00004651"/>
    </source>
</evidence>
<reference evidence="9 10" key="1">
    <citation type="submission" date="2016-10" db="EMBL/GenBank/DDBJ databases">
        <authorList>
            <person name="de Groot N.N."/>
        </authorList>
    </citation>
    <scope>NUCLEOTIDE SEQUENCE [LARGE SCALE GENOMIC DNA]</scope>
    <source>
        <strain evidence="9 10">CGMCC 1.9159</strain>
    </source>
</reference>
<dbReference type="EMBL" id="FNGP01000001">
    <property type="protein sequence ID" value="SDL16606.1"/>
    <property type="molecule type" value="Genomic_DNA"/>
</dbReference>
<keyword evidence="10" id="KW-1185">Reference proteome</keyword>
<feature type="transmembrane region" description="Helical" evidence="7">
    <location>
        <begin position="115"/>
        <end position="136"/>
    </location>
</feature>
<organism evidence="9 10">
    <name type="scientific">Tessaracoccus oleiagri</name>
    <dbReference type="NCBI Taxonomy" id="686624"/>
    <lineage>
        <taxon>Bacteria</taxon>
        <taxon>Bacillati</taxon>
        <taxon>Actinomycetota</taxon>
        <taxon>Actinomycetes</taxon>
        <taxon>Propionibacteriales</taxon>
        <taxon>Propionibacteriaceae</taxon>
        <taxon>Tessaracoccus</taxon>
    </lineage>
</organism>
<keyword evidence="4 7" id="KW-0812">Transmembrane</keyword>
<dbReference type="OrthoDB" id="9791874at2"/>
<dbReference type="RefSeq" id="WP_093248686.1">
    <property type="nucleotide sequence ID" value="NZ_FNGP01000001.1"/>
</dbReference>
<protein>
    <submittedName>
        <fullName evidence="9">Uncharacterized membrane protein YeiH</fullName>
    </submittedName>
</protein>
<evidence type="ECO:0000256" key="5">
    <source>
        <dbReference type="ARBA" id="ARBA00022989"/>
    </source>
</evidence>
<feature type="transmembrane region" description="Helical" evidence="7">
    <location>
        <begin position="148"/>
        <end position="166"/>
    </location>
</feature>
<evidence type="ECO:0000256" key="4">
    <source>
        <dbReference type="ARBA" id="ARBA00022692"/>
    </source>
</evidence>
<evidence type="ECO:0000256" key="2">
    <source>
        <dbReference type="ARBA" id="ARBA00008193"/>
    </source>
</evidence>
<dbReference type="Pfam" id="PF03458">
    <property type="entry name" value="Gly_transporter"/>
    <property type="match status" value="2"/>
</dbReference>
<keyword evidence="5 7" id="KW-1133">Transmembrane helix</keyword>
<feature type="domain" description="Glycine transporter" evidence="8">
    <location>
        <begin position="6"/>
        <end position="78"/>
    </location>
</feature>
<name>A0A1G9HUW0_9ACTN</name>
<evidence type="ECO:0000259" key="8">
    <source>
        <dbReference type="Pfam" id="PF03458"/>
    </source>
</evidence>
<dbReference type="InterPro" id="IPR005115">
    <property type="entry name" value="Gly_transporter"/>
</dbReference>
<evidence type="ECO:0000313" key="10">
    <source>
        <dbReference type="Proteomes" id="UP000199475"/>
    </source>
</evidence>
<evidence type="ECO:0000256" key="3">
    <source>
        <dbReference type="ARBA" id="ARBA00022475"/>
    </source>
</evidence>
<proteinExistence type="inferred from homology"/>
<dbReference type="Proteomes" id="UP000199475">
    <property type="component" value="Unassembled WGS sequence"/>
</dbReference>
<feature type="domain" description="Glycine transporter" evidence="8">
    <location>
        <begin position="91"/>
        <end position="163"/>
    </location>
</feature>
<feature type="transmembrane region" description="Helical" evidence="7">
    <location>
        <begin position="64"/>
        <end position="81"/>
    </location>
</feature>
<dbReference type="STRING" id="686624.SAMN04488242_0535"/>
<gene>
    <name evidence="9" type="ORF">SAMN04488242_0535</name>
</gene>
<comment type="similarity">
    <text evidence="2">Belongs to the UPF0126 family.</text>
</comment>
<evidence type="ECO:0000313" key="9">
    <source>
        <dbReference type="EMBL" id="SDL16606.1"/>
    </source>
</evidence>
<dbReference type="AlphaFoldDB" id="A0A1G9HUW0"/>
<feature type="transmembrane region" description="Helical" evidence="7">
    <location>
        <begin position="172"/>
        <end position="191"/>
    </location>
</feature>
<evidence type="ECO:0000256" key="7">
    <source>
        <dbReference type="SAM" id="Phobius"/>
    </source>
</evidence>